<feature type="region of interest" description="Disordered" evidence="1">
    <location>
        <begin position="1"/>
        <end position="22"/>
    </location>
</feature>
<comment type="caution">
    <text evidence="2">The sequence shown here is derived from an EMBL/GenBank/DDBJ whole genome shotgun (WGS) entry which is preliminary data.</text>
</comment>
<feature type="compositionally biased region" description="Polar residues" evidence="1">
    <location>
        <begin position="9"/>
        <end position="18"/>
    </location>
</feature>
<evidence type="ECO:0000256" key="1">
    <source>
        <dbReference type="SAM" id="MobiDB-lite"/>
    </source>
</evidence>
<accession>A0A6I4W7K7</accession>
<dbReference type="AlphaFoldDB" id="A0A6I4W7K7"/>
<evidence type="ECO:0000313" key="3">
    <source>
        <dbReference type="Proteomes" id="UP000431901"/>
    </source>
</evidence>
<gene>
    <name evidence="2" type="ORF">GQ466_03710</name>
</gene>
<reference evidence="2 3" key="1">
    <citation type="submission" date="2019-12" db="EMBL/GenBank/DDBJ databases">
        <title>Nocardia macrotermitis sp. nov. and Nocardia aurantia sp. nov., isolated from the gut of the fungus growing-termite Macrotermes natalensis.</title>
        <authorList>
            <person name="Christine B."/>
            <person name="Rene B."/>
        </authorList>
    </citation>
    <scope>NUCLEOTIDE SEQUENCE [LARGE SCALE GENOMIC DNA]</scope>
    <source>
        <strain evidence="2 3">DSM 102126</strain>
    </source>
</reference>
<protein>
    <submittedName>
        <fullName evidence="2">Uncharacterized protein</fullName>
    </submittedName>
</protein>
<organism evidence="2 3">
    <name type="scientific">Actinomadura rayongensis</name>
    <dbReference type="NCBI Taxonomy" id="1429076"/>
    <lineage>
        <taxon>Bacteria</taxon>
        <taxon>Bacillati</taxon>
        <taxon>Actinomycetota</taxon>
        <taxon>Actinomycetes</taxon>
        <taxon>Streptosporangiales</taxon>
        <taxon>Thermomonosporaceae</taxon>
        <taxon>Actinomadura</taxon>
    </lineage>
</organism>
<keyword evidence="3" id="KW-1185">Reference proteome</keyword>
<dbReference type="EMBL" id="WUTW01000001">
    <property type="protein sequence ID" value="MXQ63134.1"/>
    <property type="molecule type" value="Genomic_DNA"/>
</dbReference>
<sequence length="459" mass="50438">MNIPGIVSSPETDPNPQALSEDMRRSAHAWRVRLANVDLVNFPRAAMLAGTPLMQLAKRAGIDTAKPFHGQGLAPGYFVEMARPLFETWDQEAVVIDDRTIGRVSRGTLVSFEASMQCVNPPKVPAEPPSGDFADGPHLVCQVGDHGLVVSFDPQWLTTTTAVTTLHDAAQDPQVFAGLGYVAAVWDGRIRVSALVFGQPQSDVQAMFEYATSATLPVPHELKVADFRNELSSEGQMPLCVDVSQRKETMERLGVVLFFAEDQVMPGDIDWEVLRQVVRVVPEYRRDLGVAVASFYPPSGVGARDVAAHLLAREPALWKTFTIPGLATLIGSRNLAVAVVAGVTRDQAADIDEAMRKEAAAYLGSVELDRTMPMQCLFPTKDRYHLVDGELRLRYSVSEMVDAEANSEDLDERLEEWRERELFRTVVWEENAEQSAVDEHEAAMIIGAWLQEPGGSAAT</sequence>
<proteinExistence type="predicted"/>
<dbReference type="RefSeq" id="WP_161101334.1">
    <property type="nucleotide sequence ID" value="NZ_JBHLYI010000002.1"/>
</dbReference>
<name>A0A6I4W7K7_9ACTN</name>
<dbReference type="OrthoDB" id="5379188at2"/>
<evidence type="ECO:0000313" key="2">
    <source>
        <dbReference type="EMBL" id="MXQ63134.1"/>
    </source>
</evidence>
<dbReference type="Proteomes" id="UP000431901">
    <property type="component" value="Unassembled WGS sequence"/>
</dbReference>